<organism evidence="3 4">
    <name type="scientific">Thalassiosira oceanica</name>
    <name type="common">Marine diatom</name>
    <dbReference type="NCBI Taxonomy" id="159749"/>
    <lineage>
        <taxon>Eukaryota</taxon>
        <taxon>Sar</taxon>
        <taxon>Stramenopiles</taxon>
        <taxon>Ochrophyta</taxon>
        <taxon>Bacillariophyta</taxon>
        <taxon>Coscinodiscophyceae</taxon>
        <taxon>Thalassiosirophycidae</taxon>
        <taxon>Thalassiosirales</taxon>
        <taxon>Thalassiosiraceae</taxon>
        <taxon>Thalassiosira</taxon>
    </lineage>
</organism>
<dbReference type="AlphaFoldDB" id="K0SDH8"/>
<dbReference type="eggNOG" id="ENOG502QTE1">
    <property type="taxonomic scope" value="Eukaryota"/>
</dbReference>
<evidence type="ECO:0000256" key="2">
    <source>
        <dbReference type="SAM" id="MobiDB-lite"/>
    </source>
</evidence>
<sequence>MEDRSERSGNSEDEVVPGCMIKIELQSHEDSTDRNVLLSSSDLTKLTNEHARSLQEGLETCARAFDANEYVIAATAEIELGTVLRNLRCLSIQYGETMNYVESMMERQLVAAIGKRLTQDDLQTYVRYHDARLLSPAPKPFSLSIRRPEHYPTGLVSIETVDDKNDCIHSHSRQVNVGSTLNVALNSATQVQLSGNQYLHGWMNHRFGADKKNHRLVARARQFSAFILVIGTMTDGTTLDPKDAIIVQDKDELFIPLLLEEIPTASEFKDAIKSLSLEQQRFAQAYRSMQLSSSVFGVCVVQIKPQLESLLGLPADALDKEMKLTRDLMELFIEYQVPSDLLSYNGHSESAALEDKIANVKANVKAVTDVIESQKEKQLKDERARTDMAMEEMLQQEEQMPPPAQYYGASASSAKLKRKVKGGRGRAHPPKSIERFRSLERAAPSMAMAACADEGDYMYEAADSISIDDEGGAGGYKGAADQTENGSRTNDIDGQGTTSGQSDQNDSTSEGVDFTLIPKQLDQSVERKGDAASLRSTTIKTSSNWTRNRQANLLSKPKKHGLDADEIRKEKAKAFDLLDALSRSGSLAIAHSELHVVVAMTHCFEKDLMGTVICDNVNPIEKLEGSTLLLASAVHGLSARELVRDANELQRLRMTVPRSLEG</sequence>
<dbReference type="Proteomes" id="UP000266841">
    <property type="component" value="Unassembled WGS sequence"/>
</dbReference>
<evidence type="ECO:0000256" key="1">
    <source>
        <dbReference type="SAM" id="Coils"/>
    </source>
</evidence>
<accession>K0SDH8</accession>
<gene>
    <name evidence="3" type="ORF">THAOC_20812</name>
</gene>
<feature type="coiled-coil region" evidence="1">
    <location>
        <begin position="357"/>
        <end position="399"/>
    </location>
</feature>
<keyword evidence="1" id="KW-0175">Coiled coil</keyword>
<keyword evidence="4" id="KW-1185">Reference proteome</keyword>
<dbReference type="OrthoDB" id="422042at2759"/>
<name>K0SDH8_THAOC</name>
<evidence type="ECO:0000313" key="4">
    <source>
        <dbReference type="Proteomes" id="UP000266841"/>
    </source>
</evidence>
<protein>
    <submittedName>
        <fullName evidence="3">Uncharacterized protein</fullName>
    </submittedName>
</protein>
<comment type="caution">
    <text evidence="3">The sequence shown here is derived from an EMBL/GenBank/DDBJ whole genome shotgun (WGS) entry which is preliminary data.</text>
</comment>
<evidence type="ECO:0000313" key="3">
    <source>
        <dbReference type="EMBL" id="EJK59016.1"/>
    </source>
</evidence>
<dbReference type="EMBL" id="AGNL01023819">
    <property type="protein sequence ID" value="EJK59016.1"/>
    <property type="molecule type" value="Genomic_DNA"/>
</dbReference>
<feature type="compositionally biased region" description="Polar residues" evidence="2">
    <location>
        <begin position="495"/>
        <end position="510"/>
    </location>
</feature>
<proteinExistence type="predicted"/>
<reference evidence="3 4" key="1">
    <citation type="journal article" date="2012" name="Genome Biol.">
        <title>Genome and low-iron response of an oceanic diatom adapted to chronic iron limitation.</title>
        <authorList>
            <person name="Lommer M."/>
            <person name="Specht M."/>
            <person name="Roy A.S."/>
            <person name="Kraemer L."/>
            <person name="Andreson R."/>
            <person name="Gutowska M.A."/>
            <person name="Wolf J."/>
            <person name="Bergner S.V."/>
            <person name="Schilhabel M.B."/>
            <person name="Klostermeier U.C."/>
            <person name="Beiko R.G."/>
            <person name="Rosenstiel P."/>
            <person name="Hippler M."/>
            <person name="Laroche J."/>
        </authorList>
    </citation>
    <scope>NUCLEOTIDE SEQUENCE [LARGE SCALE GENOMIC DNA]</scope>
    <source>
        <strain evidence="3 4">CCMP1005</strain>
    </source>
</reference>
<feature type="region of interest" description="Disordered" evidence="2">
    <location>
        <begin position="470"/>
        <end position="511"/>
    </location>
</feature>